<proteinExistence type="inferred from homology"/>
<evidence type="ECO:0000256" key="8">
    <source>
        <dbReference type="SAM" id="SignalP"/>
    </source>
</evidence>
<evidence type="ECO:0000256" key="5">
    <source>
        <dbReference type="ARBA" id="ARBA00022734"/>
    </source>
</evidence>
<keyword evidence="7" id="KW-0812">Transmembrane</keyword>
<dbReference type="EMBL" id="FQUP01000001">
    <property type="protein sequence ID" value="SHF27854.1"/>
    <property type="molecule type" value="Genomic_DNA"/>
</dbReference>
<dbReference type="GO" id="GO:0030246">
    <property type="term" value="F:carbohydrate binding"/>
    <property type="evidence" value="ECO:0007669"/>
    <property type="project" value="UniProtKB-KW"/>
</dbReference>
<name>A0A1M5ACI3_9HYPH</name>
<dbReference type="InterPro" id="IPR012413">
    <property type="entry name" value="BA14K"/>
</dbReference>
<dbReference type="AlphaFoldDB" id="A0A1M5ACI3"/>
<accession>A0A1M5ACI3</accession>
<keyword evidence="7" id="KW-1133">Transmembrane helix</keyword>
<feature type="chain" id="PRO_5013381957" description="Lectin-like protein BA14k" evidence="8">
    <location>
        <begin position="31"/>
        <end position="151"/>
    </location>
</feature>
<comment type="subcellular location">
    <subcellularLocation>
        <location evidence="1">Membrane</location>
        <topology evidence="1">Single-pass membrane protein</topology>
    </subcellularLocation>
</comment>
<evidence type="ECO:0000313" key="9">
    <source>
        <dbReference type="EMBL" id="SHF27854.1"/>
    </source>
</evidence>
<keyword evidence="8" id="KW-0732">Signal</keyword>
<keyword evidence="10" id="KW-1185">Reference proteome</keyword>
<keyword evidence="7" id="KW-0472">Membrane</keyword>
<evidence type="ECO:0000256" key="3">
    <source>
        <dbReference type="ARBA" id="ARBA00020552"/>
    </source>
</evidence>
<evidence type="ECO:0000256" key="6">
    <source>
        <dbReference type="ARBA" id="ARBA00025321"/>
    </source>
</evidence>
<feature type="signal peptide" evidence="8">
    <location>
        <begin position="1"/>
        <end position="30"/>
    </location>
</feature>
<dbReference type="STRING" id="1122133.SAMN02745157_2084"/>
<dbReference type="Pfam" id="PF07886">
    <property type="entry name" value="BA14K"/>
    <property type="match status" value="1"/>
</dbReference>
<feature type="transmembrane region" description="Helical" evidence="7">
    <location>
        <begin position="89"/>
        <end position="108"/>
    </location>
</feature>
<comment type="function">
    <text evidence="6">Has immunoglobulin-binding and hemagglutination properties, and can bind to mannose. Essential for virulence. May be involved in LPS biosynthesis or polysaccharide transport.</text>
</comment>
<evidence type="ECO:0000313" key="10">
    <source>
        <dbReference type="Proteomes" id="UP000184485"/>
    </source>
</evidence>
<evidence type="ECO:0000256" key="2">
    <source>
        <dbReference type="ARBA" id="ARBA00010270"/>
    </source>
</evidence>
<reference evidence="9 10" key="1">
    <citation type="submission" date="2016-11" db="EMBL/GenBank/DDBJ databases">
        <authorList>
            <person name="Jaros S."/>
            <person name="Januszkiewicz K."/>
            <person name="Wedrychowicz H."/>
        </authorList>
    </citation>
    <scope>NUCLEOTIDE SEQUENCE [LARGE SCALE GENOMIC DNA]</scope>
    <source>
        <strain evidence="9 10">DSM 19436</strain>
    </source>
</reference>
<evidence type="ECO:0000256" key="4">
    <source>
        <dbReference type="ARBA" id="ARBA00022475"/>
    </source>
</evidence>
<keyword evidence="5" id="KW-0430">Lectin</keyword>
<keyword evidence="4" id="KW-1003">Cell membrane</keyword>
<gene>
    <name evidence="9" type="ORF">SAMN02745157_2084</name>
</gene>
<dbReference type="GO" id="GO:0016020">
    <property type="term" value="C:membrane"/>
    <property type="evidence" value="ECO:0007669"/>
    <property type="project" value="UniProtKB-SubCell"/>
</dbReference>
<protein>
    <recommendedName>
        <fullName evidence="3">Lectin-like protein BA14k</fullName>
    </recommendedName>
</protein>
<evidence type="ECO:0000256" key="1">
    <source>
        <dbReference type="ARBA" id="ARBA00004167"/>
    </source>
</evidence>
<evidence type="ECO:0000256" key="7">
    <source>
        <dbReference type="SAM" id="Phobius"/>
    </source>
</evidence>
<dbReference type="Proteomes" id="UP000184485">
    <property type="component" value="Unassembled WGS sequence"/>
</dbReference>
<comment type="similarity">
    <text evidence="2">Belongs to the BA14k family.</text>
</comment>
<organism evidence="9 10">
    <name type="scientific">Kaistia soli DSM 19436</name>
    <dbReference type="NCBI Taxonomy" id="1122133"/>
    <lineage>
        <taxon>Bacteria</taxon>
        <taxon>Pseudomonadati</taxon>
        <taxon>Pseudomonadota</taxon>
        <taxon>Alphaproteobacteria</taxon>
        <taxon>Hyphomicrobiales</taxon>
        <taxon>Kaistiaceae</taxon>
        <taxon>Kaistia</taxon>
    </lineage>
</organism>
<sequence length="151" mass="16201">MKPMKTMMSAGLAAALAVAGIAAVPAVAQADGVRADGSFDVAQNYHRGNGWQRGPGWNNGPRHPGWRGPGYYPRPGYRGNYYYNNYNSALAAGVFGLAAGAIIGGAVANNNQQRYANDYIAYCSQRYRSFNAATGTYTGYDGRQYRCVAPQ</sequence>